<reference evidence="3" key="1">
    <citation type="submission" date="2010-02" db="EMBL/GenBank/DDBJ databases">
        <title>Complete sequence of chromosome of Natrialba magadii ATCC 43099.</title>
        <authorList>
            <consortium name="US DOE Joint Genome Institute"/>
            <person name="Lucas S."/>
            <person name="Copeland A."/>
            <person name="Lapidus A."/>
            <person name="Cheng J.-F."/>
            <person name="Bruce D."/>
            <person name="Goodwin L."/>
            <person name="Pitluck S."/>
            <person name="Davenport K."/>
            <person name="Saunders E."/>
            <person name="Detter J.C."/>
            <person name="Han C."/>
            <person name="Tapia R."/>
            <person name="Land M."/>
            <person name="Hauser L."/>
            <person name="Kyrpides N."/>
            <person name="Mikhailova N."/>
            <person name="De Castro R.E."/>
            <person name="Maupin-Furlow J.A."/>
            <person name="Woyke T."/>
        </authorList>
    </citation>
    <scope>NUCLEOTIDE SEQUENCE [LARGE SCALE GENOMIC DNA]</scope>
    <source>
        <strain evidence="3">ATCC 43099 / DSM 3394 / CCM 3739 / CIP 104546 / IAM 13178 / JCM 8861 / NBRC 102185 / NCIMB 2190 / MS3</strain>
    </source>
</reference>
<dbReference type="InterPro" id="IPR048925">
    <property type="entry name" value="RdfA"/>
</dbReference>
<evidence type="ECO:0000313" key="2">
    <source>
        <dbReference type="EMBL" id="ELY31652.1"/>
    </source>
</evidence>
<evidence type="ECO:0000313" key="1">
    <source>
        <dbReference type="EMBL" id="ADD06460.1"/>
    </source>
</evidence>
<reference evidence="1" key="4">
    <citation type="submission" date="2016-09" db="EMBL/GenBank/DDBJ databases">
        <authorList>
            <person name="Pfeiffer F."/>
        </authorList>
    </citation>
    <scope>NUCLEOTIDE SEQUENCE</scope>
    <source>
        <strain evidence="1">ATCC 43099</strain>
    </source>
</reference>
<dbReference type="Pfam" id="PF21811">
    <property type="entry name" value="RdfA"/>
    <property type="match status" value="1"/>
</dbReference>
<reference evidence="1 3" key="2">
    <citation type="journal article" date="2012" name="BMC Genomics">
        <title>A comparative genomics perspective on the genetic content of the alkaliphilic haloarchaeon Natrialba magadii ATCC 43099T.</title>
        <authorList>
            <person name="Siddaramappa S."/>
            <person name="Challacombe J.F."/>
            <person name="Decastro R.E."/>
            <person name="Pfeiffer F."/>
            <person name="Sastre D.E."/>
            <person name="Gimenez M.I."/>
            <person name="Paggi R.A."/>
            <person name="Detter J.C."/>
            <person name="Davenport K.W."/>
            <person name="Goodwin L.A."/>
            <person name="Kyrpides N."/>
            <person name="Tapia R."/>
            <person name="Pitluck S."/>
            <person name="Lucas S."/>
            <person name="Woyke T."/>
            <person name="Maupin-Furlow J.A."/>
        </authorList>
    </citation>
    <scope>NUCLEOTIDE SEQUENCE [LARGE SCALE GENOMIC DNA]</scope>
    <source>
        <strain evidence="1">ATCC 43099</strain>
        <strain evidence="3">ATCC 43099 / DSM 3394 / CCM 3739 / CIP 104546 / IAM 13178 / JCM 8861 / NBRC 102185 / NCIMB 2190 / MS3</strain>
    </source>
</reference>
<evidence type="ECO:0000313" key="3">
    <source>
        <dbReference type="Proteomes" id="UP000001879"/>
    </source>
</evidence>
<dbReference type="AlphaFoldDB" id="D3T0I1"/>
<dbReference type="RefSeq" id="WP_004267144.1">
    <property type="nucleotide sequence ID" value="NC_013922.1"/>
</dbReference>
<dbReference type="KEGG" id="nmg:Nmag_2907"/>
<dbReference type="EMBL" id="AOHS01000024">
    <property type="protein sequence ID" value="ELY31652.1"/>
    <property type="molecule type" value="Genomic_DNA"/>
</dbReference>
<accession>D3T0I1</accession>
<keyword evidence="3" id="KW-1185">Reference proteome</keyword>
<evidence type="ECO:0000313" key="4">
    <source>
        <dbReference type="Proteomes" id="UP000011543"/>
    </source>
</evidence>
<dbReference type="eggNOG" id="arCOG02804">
    <property type="taxonomic scope" value="Archaea"/>
</dbReference>
<organism evidence="1 3">
    <name type="scientific">Natrialba magadii (strain ATCC 43099 / DSM 3394 / CCM 3739 / CIP 104546 / IAM 13178 / JCM 8861 / NBRC 102185 / NCIMB 2190 / MS3)</name>
    <name type="common">Natronobacterium magadii</name>
    <dbReference type="NCBI Taxonomy" id="547559"/>
    <lineage>
        <taxon>Archaea</taxon>
        <taxon>Methanobacteriati</taxon>
        <taxon>Methanobacteriota</taxon>
        <taxon>Stenosarchaea group</taxon>
        <taxon>Halobacteria</taxon>
        <taxon>Halobacteriales</taxon>
        <taxon>Natrialbaceae</taxon>
        <taxon>Natrialba</taxon>
    </lineage>
</organism>
<dbReference type="Proteomes" id="UP000011543">
    <property type="component" value="Unassembled WGS sequence"/>
</dbReference>
<dbReference type="EMBL" id="CP001932">
    <property type="protein sequence ID" value="ADD06460.1"/>
    <property type="molecule type" value="Genomic_DNA"/>
</dbReference>
<dbReference type="GeneID" id="8825766"/>
<proteinExistence type="predicted"/>
<dbReference type="HOGENOM" id="CLU_099321_0_0_2"/>
<name>D3T0I1_NATMM</name>
<reference evidence="2 4" key="3">
    <citation type="journal article" date="2014" name="PLoS Genet.">
        <title>Phylogenetically driven sequencing of extremely halophilic archaea reveals strategies for static and dynamic osmo-response.</title>
        <authorList>
            <person name="Becker E.A."/>
            <person name="Seitzer P.M."/>
            <person name="Tritt A."/>
            <person name="Larsen D."/>
            <person name="Krusor M."/>
            <person name="Yao A.I."/>
            <person name="Wu D."/>
            <person name="Madern D."/>
            <person name="Eisen J.A."/>
            <person name="Darling A.E."/>
            <person name="Facciotti M.T."/>
        </authorList>
    </citation>
    <scope>NUCLEOTIDE SEQUENCE [LARGE SCALE GENOMIC DNA]</scope>
    <source>
        <strain evidence="4">ATCC 43099 / DSM 3394 / CCM 3739 / CIP 104546 / IAM 13178 / JCM 8861 / NBRC 102185 / NCIMB 2190 / MS3</strain>
        <strain evidence="2">MS-3</strain>
    </source>
</reference>
<dbReference type="PATRIC" id="fig|547559.17.peg.1131"/>
<dbReference type="OrthoDB" id="304916at2157"/>
<gene>
    <name evidence="1" type="ordered locus">Nmag_2907</name>
    <name evidence="2" type="ORF">C500_05860</name>
</gene>
<dbReference type="PaxDb" id="547559-Nmag_2907"/>
<protein>
    <submittedName>
        <fullName evidence="1">Uncharacterized protein</fullName>
    </submittedName>
</protein>
<dbReference type="Proteomes" id="UP000001879">
    <property type="component" value="Chromosome"/>
</dbReference>
<sequence>MTDESSTPGPKPKVARLIDAYGPELAGIGEELEARWTDPETDDSLRTLADWFNEQLLQAALADAGVETVTDDVSQLYSLLAGDTGSRGERTQIERRLERQGVDVASLTDEFVSYGAIRSYLTGYRNASPPPADGRANAATTARTIDGLRQRTVAVTESKLDRLQDTDQLRVGPHRVFADVQVLCERCGKQYDVADLLDAGSCDCYES</sequence>